<dbReference type="GO" id="GO:0043200">
    <property type="term" value="P:response to amino acid"/>
    <property type="evidence" value="ECO:0007669"/>
    <property type="project" value="TreeGrafter"/>
</dbReference>
<dbReference type="SMART" id="SM00344">
    <property type="entry name" value="HTH_ASNC"/>
    <property type="match status" value="1"/>
</dbReference>
<dbReference type="EMBL" id="WIBF01000009">
    <property type="protein sequence ID" value="MQQ09687.1"/>
    <property type="molecule type" value="Genomic_DNA"/>
</dbReference>
<dbReference type="GO" id="GO:0005829">
    <property type="term" value="C:cytosol"/>
    <property type="evidence" value="ECO:0007669"/>
    <property type="project" value="TreeGrafter"/>
</dbReference>
<evidence type="ECO:0000259" key="4">
    <source>
        <dbReference type="PROSITE" id="PS50956"/>
    </source>
</evidence>
<dbReference type="SUPFAM" id="SSF46785">
    <property type="entry name" value="Winged helix' DNA-binding domain"/>
    <property type="match status" value="1"/>
</dbReference>
<dbReference type="InterPro" id="IPR036390">
    <property type="entry name" value="WH_DNA-bd_sf"/>
</dbReference>
<dbReference type="Proteomes" id="UP000444174">
    <property type="component" value="Unassembled WGS sequence"/>
</dbReference>
<proteinExistence type="predicted"/>
<dbReference type="InterPro" id="IPR019888">
    <property type="entry name" value="Tscrpt_reg_AsnC-like"/>
</dbReference>
<dbReference type="PANTHER" id="PTHR30154">
    <property type="entry name" value="LEUCINE-RESPONSIVE REGULATORY PROTEIN"/>
    <property type="match status" value="1"/>
</dbReference>
<dbReference type="SMR" id="A0A843YM01"/>
<evidence type="ECO:0000256" key="2">
    <source>
        <dbReference type="ARBA" id="ARBA00023125"/>
    </source>
</evidence>
<evidence type="ECO:0000256" key="1">
    <source>
        <dbReference type="ARBA" id="ARBA00023015"/>
    </source>
</evidence>
<dbReference type="Pfam" id="PF13404">
    <property type="entry name" value="HTH_AsnC-type"/>
    <property type="match status" value="1"/>
</dbReference>
<reference evidence="5 6" key="1">
    <citation type="submission" date="2019-10" db="EMBL/GenBank/DDBJ databases">
        <title>Epibacterium sp. nov., isolated from seawater.</title>
        <authorList>
            <person name="Zhang X."/>
            <person name="Li N."/>
        </authorList>
    </citation>
    <scope>NUCLEOTIDE SEQUENCE [LARGE SCALE GENOMIC DNA]</scope>
    <source>
        <strain evidence="5 6">SM1979</strain>
    </source>
</reference>
<dbReference type="AlphaFoldDB" id="A0A843YM01"/>
<sequence length="155" mass="18032">MDRFDALLLEALQHNSRQTAETLSTKVGLSADACRKRLARLRKSGIIQAEVAQLDPLRVNRPLLLIVEVTLHNERKQELDHFKQQMQTAPEVMQCYYVTGNSDFVLMISARDMAEYEDFTRRHFFDQDNVLRFHTSVVMDRVKQGFSMPIAEFEI</sequence>
<dbReference type="InterPro" id="IPR036388">
    <property type="entry name" value="WH-like_DNA-bd_sf"/>
</dbReference>
<dbReference type="Gene3D" id="3.30.70.920">
    <property type="match status" value="1"/>
</dbReference>
<keyword evidence="2" id="KW-0238">DNA-binding</keyword>
<evidence type="ECO:0000313" key="6">
    <source>
        <dbReference type="Proteomes" id="UP000444174"/>
    </source>
</evidence>
<dbReference type="GO" id="GO:0043565">
    <property type="term" value="F:sequence-specific DNA binding"/>
    <property type="evidence" value="ECO:0007669"/>
    <property type="project" value="InterPro"/>
</dbReference>
<dbReference type="PRINTS" id="PR00033">
    <property type="entry name" value="HTHASNC"/>
</dbReference>
<evidence type="ECO:0000256" key="3">
    <source>
        <dbReference type="ARBA" id="ARBA00023163"/>
    </source>
</evidence>
<feature type="domain" description="HTH asnC-type" evidence="4">
    <location>
        <begin position="1"/>
        <end position="62"/>
    </location>
</feature>
<dbReference type="PROSITE" id="PS50956">
    <property type="entry name" value="HTH_ASNC_2"/>
    <property type="match status" value="1"/>
</dbReference>
<dbReference type="Gene3D" id="1.10.10.10">
    <property type="entry name" value="Winged helix-like DNA-binding domain superfamily/Winged helix DNA-binding domain"/>
    <property type="match status" value="1"/>
</dbReference>
<keyword evidence="1" id="KW-0805">Transcription regulation</keyword>
<dbReference type="Pfam" id="PF01037">
    <property type="entry name" value="AsnC_trans_reg"/>
    <property type="match status" value="1"/>
</dbReference>
<accession>A0A843YM01</accession>
<evidence type="ECO:0000313" key="5">
    <source>
        <dbReference type="EMBL" id="MQQ09687.1"/>
    </source>
</evidence>
<name>A0A843YM01_9RHOB</name>
<organism evidence="5 6">
    <name type="scientific">Tritonibacter litoralis</name>
    <dbReference type="NCBI Taxonomy" id="2662264"/>
    <lineage>
        <taxon>Bacteria</taxon>
        <taxon>Pseudomonadati</taxon>
        <taxon>Pseudomonadota</taxon>
        <taxon>Alphaproteobacteria</taxon>
        <taxon>Rhodobacterales</taxon>
        <taxon>Paracoccaceae</taxon>
        <taxon>Tritonibacter</taxon>
    </lineage>
</organism>
<protein>
    <submittedName>
        <fullName evidence="5">AsnC family transcriptional regulator</fullName>
    </submittedName>
</protein>
<dbReference type="RefSeq" id="WP_153216661.1">
    <property type="nucleotide sequence ID" value="NZ_WIBF01000009.1"/>
</dbReference>
<comment type="caution">
    <text evidence="5">The sequence shown here is derived from an EMBL/GenBank/DDBJ whole genome shotgun (WGS) entry which is preliminary data.</text>
</comment>
<dbReference type="InterPro" id="IPR000485">
    <property type="entry name" value="AsnC-type_HTH_dom"/>
</dbReference>
<dbReference type="PANTHER" id="PTHR30154:SF34">
    <property type="entry name" value="TRANSCRIPTIONAL REGULATOR AZLB"/>
    <property type="match status" value="1"/>
</dbReference>
<dbReference type="InterPro" id="IPR011008">
    <property type="entry name" value="Dimeric_a/b-barrel"/>
</dbReference>
<dbReference type="SUPFAM" id="SSF54909">
    <property type="entry name" value="Dimeric alpha+beta barrel"/>
    <property type="match status" value="1"/>
</dbReference>
<keyword evidence="6" id="KW-1185">Reference proteome</keyword>
<gene>
    <name evidence="5" type="ORF">GFB49_14565</name>
</gene>
<dbReference type="InterPro" id="IPR019887">
    <property type="entry name" value="Tscrpt_reg_AsnC/Lrp_C"/>
</dbReference>
<keyword evidence="3" id="KW-0804">Transcription</keyword>